<reference evidence="2 3" key="1">
    <citation type="submission" date="2021-03" db="EMBL/GenBank/DDBJ databases">
        <title>Genomic Encyclopedia of Type Strains, Phase IV (KMG-IV): sequencing the most valuable type-strain genomes for metagenomic binning, comparative biology and taxonomic classification.</title>
        <authorList>
            <person name="Goeker M."/>
        </authorList>
    </citation>
    <scope>NUCLEOTIDE SEQUENCE [LARGE SCALE GENOMIC DNA]</scope>
    <source>
        <strain evidence="2 3">DSM 21600</strain>
    </source>
</reference>
<keyword evidence="1" id="KW-1133">Transmembrane helix</keyword>
<comment type="caution">
    <text evidence="2">The sequence shown here is derived from an EMBL/GenBank/DDBJ whole genome shotgun (WGS) entry which is preliminary data.</text>
</comment>
<evidence type="ECO:0000313" key="3">
    <source>
        <dbReference type="Proteomes" id="UP000759443"/>
    </source>
</evidence>
<dbReference type="InterPro" id="IPR025597">
    <property type="entry name" value="DUF4345"/>
</dbReference>
<evidence type="ECO:0008006" key="4">
    <source>
        <dbReference type="Google" id="ProtNLM"/>
    </source>
</evidence>
<keyword evidence="3" id="KW-1185">Reference proteome</keyword>
<protein>
    <recommendedName>
        <fullName evidence="4">DUF4345 domain-containing protein</fullName>
    </recommendedName>
</protein>
<evidence type="ECO:0000256" key="1">
    <source>
        <dbReference type="SAM" id="Phobius"/>
    </source>
</evidence>
<dbReference type="RefSeq" id="WP_209947074.1">
    <property type="nucleotide sequence ID" value="NZ_JAGGJU010000010.1"/>
</dbReference>
<feature type="transmembrane region" description="Helical" evidence="1">
    <location>
        <begin position="12"/>
        <end position="31"/>
    </location>
</feature>
<dbReference type="Proteomes" id="UP000759443">
    <property type="component" value="Unassembled WGS sequence"/>
</dbReference>
<organism evidence="2 3">
    <name type="scientific">Rhizobium halophytocola</name>
    <dbReference type="NCBI Taxonomy" id="735519"/>
    <lineage>
        <taxon>Bacteria</taxon>
        <taxon>Pseudomonadati</taxon>
        <taxon>Pseudomonadota</taxon>
        <taxon>Alphaproteobacteria</taxon>
        <taxon>Hyphomicrobiales</taxon>
        <taxon>Rhizobiaceae</taxon>
        <taxon>Rhizobium/Agrobacterium group</taxon>
        <taxon>Rhizobium</taxon>
    </lineage>
</organism>
<sequence length="127" mass="13633">MEFYFPTEFGEQMAFVAGCVTIAIGLLLMFVPGYAARIYNLMPIEGCRDGYGLFRSIGGFFAGSGIAAIMLAQPTIYMTLGGAYVLAAFGRFLSILSDRAGSVINLAMLVVELALAAMMLAYVFQLV</sequence>
<dbReference type="Pfam" id="PF14248">
    <property type="entry name" value="DUF4345"/>
    <property type="match status" value="1"/>
</dbReference>
<accession>A0ABS4E2U4</accession>
<keyword evidence="1" id="KW-0472">Membrane</keyword>
<name>A0ABS4E2U4_9HYPH</name>
<proteinExistence type="predicted"/>
<feature type="transmembrane region" description="Helical" evidence="1">
    <location>
        <begin position="52"/>
        <end position="70"/>
    </location>
</feature>
<keyword evidence="1" id="KW-0812">Transmembrane</keyword>
<gene>
    <name evidence="2" type="ORF">J2Z17_003693</name>
</gene>
<feature type="transmembrane region" description="Helical" evidence="1">
    <location>
        <begin position="76"/>
        <end position="96"/>
    </location>
</feature>
<dbReference type="EMBL" id="JAGGJU010000010">
    <property type="protein sequence ID" value="MBP1852238.1"/>
    <property type="molecule type" value="Genomic_DNA"/>
</dbReference>
<feature type="transmembrane region" description="Helical" evidence="1">
    <location>
        <begin position="103"/>
        <end position="124"/>
    </location>
</feature>
<evidence type="ECO:0000313" key="2">
    <source>
        <dbReference type="EMBL" id="MBP1852238.1"/>
    </source>
</evidence>